<dbReference type="AlphaFoldDB" id="A0AB33IR90"/>
<evidence type="ECO:0000313" key="4">
    <source>
        <dbReference type="EMBL" id="BFO72160.1"/>
    </source>
</evidence>
<dbReference type="InterPro" id="IPR058592">
    <property type="entry name" value="Gtf3_C"/>
</dbReference>
<dbReference type="Pfam" id="PF26337">
    <property type="entry name" value="Gtf3_C"/>
    <property type="match status" value="1"/>
</dbReference>
<dbReference type="Pfam" id="PF26334">
    <property type="entry name" value="Gtf3_N"/>
    <property type="match status" value="1"/>
</dbReference>
<evidence type="ECO:0000259" key="2">
    <source>
        <dbReference type="Pfam" id="PF26334"/>
    </source>
</evidence>
<feature type="domain" description="Glucosyltransferase 3-like N-terminal" evidence="2">
    <location>
        <begin position="7"/>
        <end position="144"/>
    </location>
</feature>
<dbReference type="GO" id="GO:0016740">
    <property type="term" value="F:transferase activity"/>
    <property type="evidence" value="ECO:0007669"/>
    <property type="project" value="UniProtKB-KW"/>
</dbReference>
<protein>
    <submittedName>
        <fullName evidence="4">Sugar transferase</fullName>
    </submittedName>
</protein>
<dbReference type="PIRSF" id="PIRSF007023">
    <property type="entry name" value="UDP-Galf_transf"/>
    <property type="match status" value="1"/>
</dbReference>
<organism evidence="4">
    <name type="scientific">Prevotella sp. GTC17253</name>
    <dbReference type="NCBI Taxonomy" id="3236793"/>
    <lineage>
        <taxon>Bacteria</taxon>
        <taxon>Pseudomonadati</taxon>
        <taxon>Bacteroidota</taxon>
        <taxon>Bacteroidia</taxon>
        <taxon>Bacteroidales</taxon>
        <taxon>Prevotellaceae</taxon>
        <taxon>Prevotella</taxon>
    </lineage>
</organism>
<feature type="domain" description="Glucosyltransferase 3-like C-terminal" evidence="3">
    <location>
        <begin position="173"/>
        <end position="340"/>
    </location>
</feature>
<name>A0AB33IR90_9BACT</name>
<keyword evidence="1 4" id="KW-0808">Transferase</keyword>
<evidence type="ECO:0000259" key="3">
    <source>
        <dbReference type="Pfam" id="PF26337"/>
    </source>
</evidence>
<dbReference type="InterPro" id="IPR058591">
    <property type="entry name" value="Gtf3_N"/>
</dbReference>
<sequence>MKEIRLCYISRNYRGIESSGNKAKTDNEETLADLNAYNLGLPTTYYNSKVLTFCLNLIGILRMLCTLRSGDMVVLQYPVKKYFAFICRFARLRGASTIALIHDLGSMRRKKITTRHEINRLMKADYVIASNEHMEQYLHENGYTHLLGALGLFDYRSLTTPQEQTSWTNCPRVVYAGALAENKNSFLRLMSQQVKSYQLDIYGNKNGLPGLTDSEHVKIGGFMPSDAFIEHVEGHFGLVWDGADLHTCSGSFGEYLRWNSPHKVSFYLRAGLPVIIWRQAALAKLVQEEGIGLCIDSLEELNDLLPTMTAERYEEMKKQVQHVSERLRTGRYFTEALQKAIGQLTK</sequence>
<dbReference type="EMBL" id="AP035785">
    <property type="protein sequence ID" value="BFO72160.1"/>
    <property type="molecule type" value="Genomic_DNA"/>
</dbReference>
<dbReference type="SUPFAM" id="SSF53756">
    <property type="entry name" value="UDP-Glycosyltransferase/glycogen phosphorylase"/>
    <property type="match status" value="1"/>
</dbReference>
<proteinExistence type="predicted"/>
<accession>A0AB33IR90</accession>
<gene>
    <name evidence="4" type="ORF">GTC17253_21260</name>
</gene>
<reference evidence="4" key="1">
    <citation type="submission" date="2024-07" db="EMBL/GenBank/DDBJ databases">
        <title>Complete genome sequence of Prevotella sp. YM-2024 GTC17253.</title>
        <authorList>
            <person name="Hayashi M."/>
            <person name="Muto Y."/>
            <person name="Tanaka K."/>
            <person name="Niwa H."/>
        </authorList>
    </citation>
    <scope>NUCLEOTIDE SEQUENCE</scope>
    <source>
        <strain evidence="4">GTC17253</strain>
    </source>
</reference>
<dbReference type="Gene3D" id="3.40.50.2000">
    <property type="entry name" value="Glycogen Phosphorylase B"/>
    <property type="match status" value="2"/>
</dbReference>
<evidence type="ECO:0000256" key="1">
    <source>
        <dbReference type="ARBA" id="ARBA00022679"/>
    </source>
</evidence>